<accession>A0A250DJ87</accession>
<dbReference type="RefSeq" id="WP_095744965.1">
    <property type="nucleotide sequence ID" value="NZ_CP023284.1"/>
</dbReference>
<gene>
    <name evidence="1" type="ORF">CKY39_14655</name>
</gene>
<reference evidence="1 2" key="1">
    <citation type="submission" date="2017-09" db="EMBL/GenBank/DDBJ databases">
        <title>The diverse metabolic capabilities of V. boronicumulans make it an excellent choice for continued studies on novel biodegradation.</title>
        <authorList>
            <person name="Sun S."/>
        </authorList>
    </citation>
    <scope>NUCLEOTIDE SEQUENCE [LARGE SCALE GENOMIC DNA]</scope>
    <source>
        <strain evidence="1 2">J1</strain>
    </source>
</reference>
<dbReference type="SUPFAM" id="SSF55961">
    <property type="entry name" value="Bet v1-like"/>
    <property type="match status" value="1"/>
</dbReference>
<name>A0A250DJ87_9BURK</name>
<dbReference type="EMBL" id="CP023284">
    <property type="protein sequence ID" value="ATA54324.1"/>
    <property type="molecule type" value="Genomic_DNA"/>
</dbReference>
<evidence type="ECO:0000313" key="2">
    <source>
        <dbReference type="Proteomes" id="UP000217154"/>
    </source>
</evidence>
<dbReference type="AlphaFoldDB" id="A0A250DJ87"/>
<dbReference type="Proteomes" id="UP000217154">
    <property type="component" value="Chromosome"/>
</dbReference>
<evidence type="ECO:0000313" key="1">
    <source>
        <dbReference type="EMBL" id="ATA54324.1"/>
    </source>
</evidence>
<dbReference type="Gene3D" id="3.30.530.20">
    <property type="match status" value="1"/>
</dbReference>
<dbReference type="Pfam" id="PF10604">
    <property type="entry name" value="Polyketide_cyc2"/>
    <property type="match status" value="1"/>
</dbReference>
<dbReference type="InterPro" id="IPR023393">
    <property type="entry name" value="START-like_dom_sf"/>
</dbReference>
<protein>
    <submittedName>
        <fullName evidence="1">Polyketide cyclase</fullName>
    </submittedName>
</protein>
<sequence length="147" mass="16435">MHIEERIHIAVPPRVIDRIWSEVDRWHLWDPDTKQARLDGPFAVGTKGRIVPQKGMGVPMVVTERSEGQSFTAQGYIPLFRMHFKHTVSATDSGSDVVHRVWFTGALAFLFGPGVAKQVRHGLPRTMRSLKAYAEQRHATSGPGDAP</sequence>
<dbReference type="KEGG" id="vbo:CKY39_14655"/>
<proteinExistence type="predicted"/>
<organism evidence="1 2">
    <name type="scientific">Variovorax boronicumulans</name>
    <dbReference type="NCBI Taxonomy" id="436515"/>
    <lineage>
        <taxon>Bacteria</taxon>
        <taxon>Pseudomonadati</taxon>
        <taxon>Pseudomonadota</taxon>
        <taxon>Betaproteobacteria</taxon>
        <taxon>Burkholderiales</taxon>
        <taxon>Comamonadaceae</taxon>
        <taxon>Variovorax</taxon>
    </lineage>
</organism>
<dbReference type="InterPro" id="IPR019587">
    <property type="entry name" value="Polyketide_cyclase/dehydratase"/>
</dbReference>